<keyword evidence="2" id="KW-1185">Reference proteome</keyword>
<name>A0ABS1YPP0_9ACTN</name>
<dbReference type="InterPro" id="IPR046450">
    <property type="entry name" value="PA_dom_sf"/>
</dbReference>
<sequence>MLTRTAIAVGTFTPYHQLRLELTDRAGKPTRGMIELGQPGGYDIAFVETDADGVAQLYLPEGVWSAMSFLNVTGSHGPNSLGLALLGDPDIDLRTDTTIKLDGKAARRVESTVPQQTADTFTRLDYYRSQGAGRWRSFIAGGVFFDSFWAQPTSRDVRHGDFYVGARWRKEQPVLTVGTATVDFDDVVRQQGTTQLPQGRWTLPAVFAGNGAASDYAGLNARDRVAVVRRNWEVGDAEQAAAAAAAGVKVLLVVNDFPWREVRDYSIDFFTPTPIEVAMLSTDEGEALIRQIQRGSTKVQVGSQPVADYAYDLVQAYHNRIPRELSRTETPKTLARIDVGFNLPTAQTRGGEFRYDWPSYNNWGIGQTSNRPLAAVRTDWVSTGDLYTWGQEAYLDAATYQIDPRTSYRAGSRSQERFFAPIERPHLNNNFKLPTRSGDTLNLDVPGWGGADHVGMAMSAAAQTNQLYQGDRLLGQSSSTWVSGTAPGAGDLPYRLVVQTTQDPTVGRYSTSTDTRWTFRSKAPAAGVESNVLPLLQLDYTVDTDPAGTAPGRTDLTVSAAHLPGATGCGNVRSISLEISYDDGAHWQRQSLDRSRDGSWTANLRAPRNAGYVSLRASATDDAGNSVSQQVIRAFGVR</sequence>
<proteinExistence type="predicted"/>
<dbReference type="SUPFAM" id="SSF52025">
    <property type="entry name" value="PA domain"/>
    <property type="match status" value="1"/>
</dbReference>
<dbReference type="Gene3D" id="3.50.30.30">
    <property type="match status" value="1"/>
</dbReference>
<evidence type="ECO:0008006" key="3">
    <source>
        <dbReference type="Google" id="ProtNLM"/>
    </source>
</evidence>
<gene>
    <name evidence="1" type="ORF">JM949_31345</name>
</gene>
<evidence type="ECO:0000313" key="2">
    <source>
        <dbReference type="Proteomes" id="UP000622245"/>
    </source>
</evidence>
<organism evidence="1 2">
    <name type="scientific">Micromonospora tarensis</name>
    <dbReference type="NCBI Taxonomy" id="2806100"/>
    <lineage>
        <taxon>Bacteria</taxon>
        <taxon>Bacillati</taxon>
        <taxon>Actinomycetota</taxon>
        <taxon>Actinomycetes</taxon>
        <taxon>Micromonosporales</taxon>
        <taxon>Micromonosporaceae</taxon>
        <taxon>Micromonospora</taxon>
    </lineage>
</organism>
<dbReference type="RefSeq" id="WP_203151725.1">
    <property type="nucleotide sequence ID" value="NZ_JAEVHL010000282.1"/>
</dbReference>
<dbReference type="Proteomes" id="UP000622245">
    <property type="component" value="Unassembled WGS sequence"/>
</dbReference>
<protein>
    <recommendedName>
        <fullName evidence="3">PA domain-containing protein</fullName>
    </recommendedName>
</protein>
<reference evidence="1 2" key="1">
    <citation type="submission" date="2021-01" db="EMBL/GenBank/DDBJ databases">
        <title>Draft genome sequence of Micromonospora sp. strain STR1s_6.</title>
        <authorList>
            <person name="Karlyshev A."/>
            <person name="Jawad R."/>
        </authorList>
    </citation>
    <scope>NUCLEOTIDE SEQUENCE [LARGE SCALE GENOMIC DNA]</scope>
    <source>
        <strain evidence="1 2">STR1S-6</strain>
    </source>
</reference>
<dbReference type="EMBL" id="JAEVHL010000282">
    <property type="protein sequence ID" value="MBM0279408.1"/>
    <property type="molecule type" value="Genomic_DNA"/>
</dbReference>
<accession>A0ABS1YPP0</accession>
<comment type="caution">
    <text evidence="1">The sequence shown here is derived from an EMBL/GenBank/DDBJ whole genome shotgun (WGS) entry which is preliminary data.</text>
</comment>
<evidence type="ECO:0000313" key="1">
    <source>
        <dbReference type="EMBL" id="MBM0279408.1"/>
    </source>
</evidence>